<dbReference type="InterPro" id="IPR037523">
    <property type="entry name" value="VOC_core"/>
</dbReference>
<dbReference type="PROSITE" id="PS51819">
    <property type="entry name" value="VOC"/>
    <property type="match status" value="1"/>
</dbReference>
<accession>A0ABU0F205</accession>
<sequence>MTNQMIFVNLPVADLDRAKKFWADLGYEFNPQFTDENAACLVFSDTIFAMLLRTEFFTTFTGKQIADSAKSTEVLLGLSAESREAVDALVDKAVAAGGRESRDPMDHGVMYQRSFEDPDGHTWEIIWMDPANIQN</sequence>
<dbReference type="SUPFAM" id="SSF54593">
    <property type="entry name" value="Glyoxalase/Bleomycin resistance protein/Dihydroxybiphenyl dioxygenase"/>
    <property type="match status" value="1"/>
</dbReference>
<organism evidence="2 3">
    <name type="scientific">Amycolatopsis thermophila</name>
    <dbReference type="NCBI Taxonomy" id="206084"/>
    <lineage>
        <taxon>Bacteria</taxon>
        <taxon>Bacillati</taxon>
        <taxon>Actinomycetota</taxon>
        <taxon>Actinomycetes</taxon>
        <taxon>Pseudonocardiales</taxon>
        <taxon>Pseudonocardiaceae</taxon>
        <taxon>Amycolatopsis</taxon>
    </lineage>
</organism>
<name>A0ABU0F205_9PSEU</name>
<dbReference type="Proteomes" id="UP001229651">
    <property type="component" value="Unassembled WGS sequence"/>
</dbReference>
<gene>
    <name evidence="2" type="ORF">FB470_005612</name>
</gene>
<dbReference type="Gene3D" id="3.10.180.10">
    <property type="entry name" value="2,3-Dihydroxybiphenyl 1,2-Dioxygenase, domain 1"/>
    <property type="match status" value="1"/>
</dbReference>
<reference evidence="2 3" key="1">
    <citation type="submission" date="2023-07" db="EMBL/GenBank/DDBJ databases">
        <title>Sequencing the genomes of 1000 actinobacteria strains.</title>
        <authorList>
            <person name="Klenk H.-P."/>
        </authorList>
    </citation>
    <scope>NUCLEOTIDE SEQUENCE [LARGE SCALE GENOMIC DNA]</scope>
    <source>
        <strain evidence="2 3">DSM 45805</strain>
    </source>
</reference>
<dbReference type="CDD" id="cd09012">
    <property type="entry name" value="VOC_like"/>
    <property type="match status" value="1"/>
</dbReference>
<protein>
    <submittedName>
        <fullName evidence="2">Lactoylglutathione lyase</fullName>
    </submittedName>
</protein>
<proteinExistence type="predicted"/>
<dbReference type="PANTHER" id="PTHR36503">
    <property type="entry name" value="BLR2520 PROTEIN"/>
    <property type="match status" value="1"/>
</dbReference>
<comment type="caution">
    <text evidence="2">The sequence shown here is derived from an EMBL/GenBank/DDBJ whole genome shotgun (WGS) entry which is preliminary data.</text>
</comment>
<dbReference type="InterPro" id="IPR053863">
    <property type="entry name" value="Glyoxy/Ble-like_N"/>
</dbReference>
<dbReference type="PANTHER" id="PTHR36503:SF2">
    <property type="entry name" value="BLR2408 PROTEIN"/>
    <property type="match status" value="1"/>
</dbReference>
<keyword evidence="2" id="KW-0456">Lyase</keyword>
<dbReference type="InterPro" id="IPR029068">
    <property type="entry name" value="Glyas_Bleomycin-R_OHBP_Dase"/>
</dbReference>
<dbReference type="Pfam" id="PF22677">
    <property type="entry name" value="Ble-like_N"/>
    <property type="match status" value="1"/>
</dbReference>
<keyword evidence="3" id="KW-1185">Reference proteome</keyword>
<evidence type="ECO:0000313" key="2">
    <source>
        <dbReference type="EMBL" id="MDQ0381618.1"/>
    </source>
</evidence>
<dbReference type="GO" id="GO:0016829">
    <property type="term" value="F:lyase activity"/>
    <property type="evidence" value="ECO:0007669"/>
    <property type="project" value="UniProtKB-KW"/>
</dbReference>
<evidence type="ECO:0000259" key="1">
    <source>
        <dbReference type="PROSITE" id="PS51819"/>
    </source>
</evidence>
<dbReference type="EMBL" id="JAUSUT010000001">
    <property type="protein sequence ID" value="MDQ0381618.1"/>
    <property type="molecule type" value="Genomic_DNA"/>
</dbReference>
<evidence type="ECO:0000313" key="3">
    <source>
        <dbReference type="Proteomes" id="UP001229651"/>
    </source>
</evidence>
<feature type="domain" description="VOC" evidence="1">
    <location>
        <begin position="4"/>
        <end position="128"/>
    </location>
</feature>
<dbReference type="RefSeq" id="WP_306996384.1">
    <property type="nucleotide sequence ID" value="NZ_JAUSUT010000001.1"/>
</dbReference>